<feature type="region of interest" description="Disordered" evidence="1">
    <location>
        <begin position="114"/>
        <end position="154"/>
    </location>
</feature>
<comment type="caution">
    <text evidence="2">The sequence shown here is derived from an EMBL/GenBank/DDBJ whole genome shotgun (WGS) entry which is preliminary data.</text>
</comment>
<evidence type="ECO:0000313" key="3">
    <source>
        <dbReference type="Proteomes" id="UP000244037"/>
    </source>
</evidence>
<protein>
    <submittedName>
        <fullName evidence="2">Uncharacterized protein</fullName>
    </submittedName>
</protein>
<dbReference type="RefSeq" id="WP_215731064.1">
    <property type="nucleotide sequence ID" value="NZ_QAYC01000001.1"/>
</dbReference>
<dbReference type="EMBL" id="QAYC01000001">
    <property type="protein sequence ID" value="PTW51932.1"/>
    <property type="molecule type" value="Genomic_DNA"/>
</dbReference>
<name>A0A8E3AS94_9RHOB</name>
<keyword evidence="3" id="KW-1185">Reference proteome</keyword>
<dbReference type="Proteomes" id="UP000244037">
    <property type="component" value="Unassembled WGS sequence"/>
</dbReference>
<accession>A0A8E3AS94</accession>
<reference evidence="2 3" key="1">
    <citation type="submission" date="2018-04" db="EMBL/GenBank/DDBJ databases">
        <title>Genomic Encyclopedia of Archaeal and Bacterial Type Strains, Phase II (KMG-II): from individual species to whole genera.</title>
        <authorList>
            <person name="Goeker M."/>
        </authorList>
    </citation>
    <scope>NUCLEOTIDE SEQUENCE [LARGE SCALE GENOMIC DNA]</scope>
    <source>
        <strain evidence="2 3">DSM 19783</strain>
    </source>
</reference>
<sequence>MAVRPSLRSISGLSLGASIPVQAITSRGAIVSAIDAAIDDLVLIPRAPDVIKNIFEKTRPGRPALRVDDLLALRIELRNCEIVPGNPPKLRKSAGGTGRLILHFPPQTVTEETFFQPPPPKIGKPVPAAPKYANPKDQPKPEPANPAADEALREPPIRARIADESRLSFLVPDGFEIDYTLEGVLAACQTLTLSVASNAKPRSQPSLFLPLTDLIRDGALNALSVKARAQLAGHVASSFRLAASEGGDITTLRARQASANAAVFERIPDRVIVAPGGAKPRPGNPTATTTAIEMPWRLIVSPHAGAKWRHATRPALSASTAHVELWHTRMVTPGSDGTEIPPPYADPARTIRAVWARSGTGSEAANPPMGPAWPTRSPGVPPSQPNDALPLPGGRPFRMPLDDFDRFQIAHLSSNFSVNGYTPEPVDTNLLMLSSLGGWLDSRGSWNPPGLSVEEWVHRGAMGRDHYVKVVYRGCLCPLNCRVSLVKVTERKFHKRSSETPGSQDGYDRSQHAYLRQRYFIIIRERVLTFDDALFHAAKSTDNTVNFARQFPFSKIEILTERTPDLDDPVDTDVSNAGQLFFWPAVNGEPFRFQCAGTDLDGHRVLFDLPMIFMDNTVSCPRIFNPVTERLDADYPAAAFNAATAAEEYAKWPQRHTVPFDFQRVALATSAKSGDTAVEVEEMVLGAEAPRRGAPGQQPIRNATIEAWSRDLSRALFLPKIVQTTARLGPVNQLTGSTRTNRLSWNARYLQFGFAAGPGAPVGQRNVGEVFADIVQSPGMGMLDFSSQGDKSGGFVQPNLRPRALSRMAGPVMSDVTQFLDGQMEPGAGFPISVSDLPLPLLFGCIPLGELIKAVTDIAGEGEKVPRFVSEAGTQVESFIGALVQLFGLTYDLPRGVLGQGAGGLAQAVAKITDLGQQGQVAPAALQAALAKLSEIEALIAGLRTTLESLSSQALDGIGTAPDFAALPGQIATIQTRIAELLAIVNGPQGNAIPANLRQQIRALATGLDTLLEAVGDSAALFSAAKDLWDALDAIVGDPTVLANLLSDGAGLEAKINDVVAALDPFETAIRDFDLLGAAPKAAILKALGAVREVLEAAADLARLIEALTGDELTIRFDWAPEIGNWPAAAGDEIFRANDKRGFVVAVEGKVKKNGSSSPKIAVTCSLNRFDLVLIGKASFLELNFDRIVFAVDSAAKMDVDVVLDDIRFVGPLSFVETLRDLIPLDGFSDPPYLDITPQGIHAGFDIALPSICVGVLNISNLSLGAGFTVPFIGQPLSVAFNFCTREQPFCLTVYCFGGGGFFGVTIDPRGVQILEAALEFGASLSVDFGVASGGVEVMAGFYYRMELQEASLTGYFRLGGHVSVLGLISASLELYLELRYEFSSGKCVGMAQLTIEVSVLFFSGSVTIRCQKKFAGSNGDPSLREMMGFDASLPLADELAAISGSDVNYAWRDYVEAFG</sequence>
<organism evidence="2 3">
    <name type="scientific">Rhodovulum kholense</name>
    <dbReference type="NCBI Taxonomy" id="453584"/>
    <lineage>
        <taxon>Bacteria</taxon>
        <taxon>Pseudomonadati</taxon>
        <taxon>Pseudomonadota</taxon>
        <taxon>Alphaproteobacteria</taxon>
        <taxon>Rhodobacterales</taxon>
        <taxon>Paracoccaceae</taxon>
        <taxon>Rhodovulum</taxon>
    </lineage>
</organism>
<evidence type="ECO:0000256" key="1">
    <source>
        <dbReference type="SAM" id="MobiDB-lite"/>
    </source>
</evidence>
<proteinExistence type="predicted"/>
<gene>
    <name evidence="2" type="ORF">C8N38_101236</name>
</gene>
<feature type="region of interest" description="Disordered" evidence="1">
    <location>
        <begin position="359"/>
        <end position="386"/>
    </location>
</feature>
<evidence type="ECO:0000313" key="2">
    <source>
        <dbReference type="EMBL" id="PTW51932.1"/>
    </source>
</evidence>